<evidence type="ECO:0000256" key="2">
    <source>
        <dbReference type="ARBA" id="ARBA00022741"/>
    </source>
</evidence>
<proteinExistence type="predicted"/>
<feature type="domain" description="PilZ" evidence="4">
    <location>
        <begin position="114"/>
        <end position="218"/>
    </location>
</feature>
<evidence type="ECO:0000256" key="3">
    <source>
        <dbReference type="ARBA" id="ARBA00023143"/>
    </source>
</evidence>
<dbReference type="GO" id="GO:0035438">
    <property type="term" value="F:cyclic-di-GMP binding"/>
    <property type="evidence" value="ECO:0007669"/>
    <property type="project" value="InterPro"/>
</dbReference>
<keyword evidence="6" id="KW-0966">Cell projection</keyword>
<dbReference type="InterPro" id="IPR009875">
    <property type="entry name" value="PilZ_domain"/>
</dbReference>
<organism evidence="6 7">
    <name type="scientific">Candidatus Desulfatibia vada</name>
    <dbReference type="NCBI Taxonomy" id="2841696"/>
    <lineage>
        <taxon>Bacteria</taxon>
        <taxon>Pseudomonadati</taxon>
        <taxon>Thermodesulfobacteriota</taxon>
        <taxon>Desulfobacteria</taxon>
        <taxon>Desulfobacterales</taxon>
        <taxon>Desulfobacterales incertae sedis</taxon>
        <taxon>Candidatus Desulfatibia</taxon>
    </lineage>
</organism>
<dbReference type="Pfam" id="PF07238">
    <property type="entry name" value="PilZ"/>
    <property type="match status" value="1"/>
</dbReference>
<evidence type="ECO:0000259" key="4">
    <source>
        <dbReference type="Pfam" id="PF07238"/>
    </source>
</evidence>
<evidence type="ECO:0000259" key="5">
    <source>
        <dbReference type="Pfam" id="PF12945"/>
    </source>
</evidence>
<dbReference type="Gene3D" id="2.40.10.220">
    <property type="entry name" value="predicted glycosyltransferase like domains"/>
    <property type="match status" value="1"/>
</dbReference>
<protein>
    <submittedName>
        <fullName evidence="6">Flagellar brake protein</fullName>
    </submittedName>
</protein>
<reference evidence="6 7" key="1">
    <citation type="submission" date="2020-08" db="EMBL/GenBank/DDBJ databases">
        <title>Bridging the membrane lipid divide: bacteria of the FCB group superphylum have the potential to synthesize archaeal ether lipids.</title>
        <authorList>
            <person name="Villanueva L."/>
            <person name="Von Meijenfeldt F.A.B."/>
            <person name="Westbye A.B."/>
            <person name="Yadav S."/>
            <person name="Hopmans E.C."/>
            <person name="Dutilh B.E."/>
            <person name="Sinninghe Damste J.S."/>
        </authorList>
    </citation>
    <scope>NUCLEOTIDE SEQUENCE [LARGE SCALE GENOMIC DNA]</scope>
    <source>
        <strain evidence="6">NIOZ-UU17</strain>
    </source>
</reference>
<dbReference type="Gene3D" id="2.30.110.10">
    <property type="entry name" value="Electron Transport, Fmn-binding Protein, Chain A"/>
    <property type="match status" value="1"/>
</dbReference>
<comment type="caution">
    <text evidence="6">The sequence shown here is derived from an EMBL/GenBank/DDBJ whole genome shotgun (WGS) entry which is preliminary data.</text>
</comment>
<keyword evidence="6" id="KW-0969">Cilium</keyword>
<evidence type="ECO:0000313" key="7">
    <source>
        <dbReference type="Proteomes" id="UP000605201"/>
    </source>
</evidence>
<evidence type="ECO:0000256" key="1">
    <source>
        <dbReference type="ARBA" id="ARBA00022636"/>
    </source>
</evidence>
<dbReference type="Proteomes" id="UP000605201">
    <property type="component" value="Unassembled WGS sequence"/>
</dbReference>
<name>A0A8J6TPM7_9BACT</name>
<dbReference type="AlphaFoldDB" id="A0A8J6TPM7"/>
<dbReference type="Pfam" id="PF12945">
    <property type="entry name" value="PilZNR"/>
    <property type="match status" value="1"/>
</dbReference>
<keyword evidence="3" id="KW-0975">Bacterial flagellum</keyword>
<dbReference type="InterPro" id="IPR009926">
    <property type="entry name" value="T3SS_YcgR_PilZN"/>
</dbReference>
<keyword evidence="6" id="KW-0282">Flagellum</keyword>
<dbReference type="EMBL" id="JACNIG010000075">
    <property type="protein sequence ID" value="MBC8430717.1"/>
    <property type="molecule type" value="Genomic_DNA"/>
</dbReference>
<gene>
    <name evidence="6" type="ORF">H8D96_02235</name>
</gene>
<sequence length="222" mass="25420">MTDGEGDNLETEKRVSIEVGGQLQVEIKGIPSRYQTIFVGMELDEYLIIKEPVFPHKLRISGIKHKLFPGNEITVRYIYKGSVFGFQTKLIEALYTPKRLLFLEYPKVIEKHDLRLTKRIDCYLPAITKIKDQETQGIILDINEKGCRCLIKAAKNMKLPVVQNDDQIALRCHFPGNPDEQMVSGTVKNITKDSKKTTLGIQFHEMTVELHSIIEQYISTVK</sequence>
<accession>A0A8J6TPM7</accession>
<dbReference type="SUPFAM" id="SSF141371">
    <property type="entry name" value="PilZ domain-like"/>
    <property type="match status" value="2"/>
</dbReference>
<keyword evidence="1" id="KW-0973">c-di-GMP</keyword>
<dbReference type="InterPro" id="IPR012349">
    <property type="entry name" value="Split_barrel_FMN-bd"/>
</dbReference>
<keyword evidence="2" id="KW-0547">Nucleotide-binding</keyword>
<feature type="domain" description="Type III secretion system flagellar brake protein YcgR PilZN" evidence="5">
    <location>
        <begin position="18"/>
        <end position="106"/>
    </location>
</feature>
<evidence type="ECO:0000313" key="6">
    <source>
        <dbReference type="EMBL" id="MBC8430717.1"/>
    </source>
</evidence>